<proteinExistence type="predicted"/>
<evidence type="ECO:0000313" key="2">
    <source>
        <dbReference type="EMBL" id="KAH3707120.1"/>
    </source>
</evidence>
<protein>
    <submittedName>
        <fullName evidence="2">Uncharacterized protein</fullName>
    </submittedName>
</protein>
<evidence type="ECO:0000313" key="3">
    <source>
        <dbReference type="Proteomes" id="UP000828390"/>
    </source>
</evidence>
<reference evidence="2" key="1">
    <citation type="journal article" date="2019" name="bioRxiv">
        <title>The Genome of the Zebra Mussel, Dreissena polymorpha: A Resource for Invasive Species Research.</title>
        <authorList>
            <person name="McCartney M.A."/>
            <person name="Auch B."/>
            <person name="Kono T."/>
            <person name="Mallez S."/>
            <person name="Zhang Y."/>
            <person name="Obille A."/>
            <person name="Becker A."/>
            <person name="Abrahante J.E."/>
            <person name="Garbe J."/>
            <person name="Badalamenti J.P."/>
            <person name="Herman A."/>
            <person name="Mangelson H."/>
            <person name="Liachko I."/>
            <person name="Sullivan S."/>
            <person name="Sone E.D."/>
            <person name="Koren S."/>
            <person name="Silverstein K.A.T."/>
            <person name="Beckman K.B."/>
            <person name="Gohl D.M."/>
        </authorList>
    </citation>
    <scope>NUCLEOTIDE SEQUENCE</scope>
    <source>
        <strain evidence="2">Duluth1</strain>
        <tissue evidence="2">Whole animal</tissue>
    </source>
</reference>
<dbReference type="EMBL" id="JAIWYP010000014">
    <property type="protein sequence ID" value="KAH3707120.1"/>
    <property type="molecule type" value="Genomic_DNA"/>
</dbReference>
<accession>A0A9D4BS40</accession>
<dbReference type="Proteomes" id="UP000828390">
    <property type="component" value="Unassembled WGS sequence"/>
</dbReference>
<evidence type="ECO:0000256" key="1">
    <source>
        <dbReference type="SAM" id="MobiDB-lite"/>
    </source>
</evidence>
<organism evidence="2 3">
    <name type="scientific">Dreissena polymorpha</name>
    <name type="common">Zebra mussel</name>
    <name type="synonym">Mytilus polymorpha</name>
    <dbReference type="NCBI Taxonomy" id="45954"/>
    <lineage>
        <taxon>Eukaryota</taxon>
        <taxon>Metazoa</taxon>
        <taxon>Spiralia</taxon>
        <taxon>Lophotrochozoa</taxon>
        <taxon>Mollusca</taxon>
        <taxon>Bivalvia</taxon>
        <taxon>Autobranchia</taxon>
        <taxon>Heteroconchia</taxon>
        <taxon>Euheterodonta</taxon>
        <taxon>Imparidentia</taxon>
        <taxon>Neoheterodontei</taxon>
        <taxon>Myida</taxon>
        <taxon>Dreissenoidea</taxon>
        <taxon>Dreissenidae</taxon>
        <taxon>Dreissena</taxon>
    </lineage>
</organism>
<keyword evidence="3" id="KW-1185">Reference proteome</keyword>
<dbReference type="AlphaFoldDB" id="A0A9D4BS40"/>
<name>A0A9D4BS40_DREPO</name>
<reference evidence="2" key="2">
    <citation type="submission" date="2020-11" db="EMBL/GenBank/DDBJ databases">
        <authorList>
            <person name="McCartney M.A."/>
            <person name="Auch B."/>
            <person name="Kono T."/>
            <person name="Mallez S."/>
            <person name="Becker A."/>
            <person name="Gohl D.M."/>
            <person name="Silverstein K.A.T."/>
            <person name="Koren S."/>
            <person name="Bechman K.B."/>
            <person name="Herman A."/>
            <person name="Abrahante J.E."/>
            <person name="Garbe J."/>
        </authorList>
    </citation>
    <scope>NUCLEOTIDE SEQUENCE</scope>
    <source>
        <strain evidence="2">Duluth1</strain>
        <tissue evidence="2">Whole animal</tissue>
    </source>
</reference>
<gene>
    <name evidence="2" type="ORF">DPMN_066517</name>
</gene>
<feature type="compositionally biased region" description="Acidic residues" evidence="1">
    <location>
        <begin position="107"/>
        <end position="120"/>
    </location>
</feature>
<comment type="caution">
    <text evidence="2">The sequence shown here is derived from an EMBL/GenBank/DDBJ whole genome shotgun (WGS) entry which is preliminary data.</text>
</comment>
<sequence length="120" mass="13772">MARRKLKNTQFSVNEDYTERVKSHRRELGKRLVDERARGNYAVMNYDKLIVNNKVFAYDENNQTIIEIGTARGRSRPILNEDTNRHVGRETVEGQARVFNTQLPAEDSADGETSADETVD</sequence>
<feature type="region of interest" description="Disordered" evidence="1">
    <location>
        <begin position="91"/>
        <end position="120"/>
    </location>
</feature>